<dbReference type="Proteomes" id="UP000789702">
    <property type="component" value="Unassembled WGS sequence"/>
</dbReference>
<evidence type="ECO:0000313" key="2">
    <source>
        <dbReference type="Proteomes" id="UP000789702"/>
    </source>
</evidence>
<evidence type="ECO:0000313" key="1">
    <source>
        <dbReference type="EMBL" id="CAG8677347.1"/>
    </source>
</evidence>
<sequence length="119" mass="14345">SPEDLNQKFNEEKSEYEEKIKRQLKKTILENNRRISGLENELLSDHHYKNLYELTIEKNRLLNVEKTTRVLKTREHEIKSLFNSDRHSQVFDSSQVINLDDFSRDTVTDVFIEMDREFL</sequence>
<gene>
    <name evidence="1" type="ORF">DHETER_LOCUS10468</name>
</gene>
<accession>A0ACA9NU38</accession>
<protein>
    <submittedName>
        <fullName evidence="1">11087_t:CDS:1</fullName>
    </submittedName>
</protein>
<organism evidence="1 2">
    <name type="scientific">Dentiscutata heterogama</name>
    <dbReference type="NCBI Taxonomy" id="1316150"/>
    <lineage>
        <taxon>Eukaryota</taxon>
        <taxon>Fungi</taxon>
        <taxon>Fungi incertae sedis</taxon>
        <taxon>Mucoromycota</taxon>
        <taxon>Glomeromycotina</taxon>
        <taxon>Glomeromycetes</taxon>
        <taxon>Diversisporales</taxon>
        <taxon>Gigasporaceae</taxon>
        <taxon>Dentiscutata</taxon>
    </lineage>
</organism>
<comment type="caution">
    <text evidence="1">The sequence shown here is derived from an EMBL/GenBank/DDBJ whole genome shotgun (WGS) entry which is preliminary data.</text>
</comment>
<proteinExistence type="predicted"/>
<name>A0ACA9NU38_9GLOM</name>
<keyword evidence="2" id="KW-1185">Reference proteome</keyword>
<dbReference type="EMBL" id="CAJVPU010020595">
    <property type="protein sequence ID" value="CAG8677347.1"/>
    <property type="molecule type" value="Genomic_DNA"/>
</dbReference>
<feature type="non-terminal residue" evidence="1">
    <location>
        <position position="1"/>
    </location>
</feature>
<reference evidence="1" key="1">
    <citation type="submission" date="2021-06" db="EMBL/GenBank/DDBJ databases">
        <authorList>
            <person name="Kallberg Y."/>
            <person name="Tangrot J."/>
            <person name="Rosling A."/>
        </authorList>
    </citation>
    <scope>NUCLEOTIDE SEQUENCE</scope>
    <source>
        <strain evidence="1">IL203A</strain>
    </source>
</reference>